<dbReference type="RefSeq" id="XP_045953551.1">
    <property type="nucleotide sequence ID" value="XM_046096831.1"/>
</dbReference>
<proteinExistence type="predicted"/>
<comment type="caution">
    <text evidence="1">The sequence shown here is derived from an EMBL/GenBank/DDBJ whole genome shotgun (WGS) entry which is preliminary data.</text>
</comment>
<accession>A0A9P8RJK1</accession>
<dbReference type="Proteomes" id="UP000758603">
    <property type="component" value="Unassembled WGS sequence"/>
</dbReference>
<dbReference type="GeneID" id="70125723"/>
<dbReference type="AlphaFoldDB" id="A0A9P8RJK1"/>
<gene>
    <name evidence="1" type="ORF">BKA67DRAFT_424607</name>
</gene>
<dbReference type="EMBL" id="JAGPXC010000009">
    <property type="protein sequence ID" value="KAH6647037.1"/>
    <property type="molecule type" value="Genomic_DNA"/>
</dbReference>
<reference evidence="1" key="1">
    <citation type="journal article" date="2021" name="Nat. Commun.">
        <title>Genetic determinants of endophytism in the Arabidopsis root mycobiome.</title>
        <authorList>
            <person name="Mesny F."/>
            <person name="Miyauchi S."/>
            <person name="Thiergart T."/>
            <person name="Pickel B."/>
            <person name="Atanasova L."/>
            <person name="Karlsson M."/>
            <person name="Huettel B."/>
            <person name="Barry K.W."/>
            <person name="Haridas S."/>
            <person name="Chen C."/>
            <person name="Bauer D."/>
            <person name="Andreopoulos W."/>
            <person name="Pangilinan J."/>
            <person name="LaButti K."/>
            <person name="Riley R."/>
            <person name="Lipzen A."/>
            <person name="Clum A."/>
            <person name="Drula E."/>
            <person name="Henrissat B."/>
            <person name="Kohler A."/>
            <person name="Grigoriev I.V."/>
            <person name="Martin F.M."/>
            <person name="Hacquard S."/>
        </authorList>
    </citation>
    <scope>NUCLEOTIDE SEQUENCE</scope>
    <source>
        <strain evidence="1">MPI-SDFR-AT-0073</strain>
    </source>
</reference>
<name>A0A9P8RJK1_9PEZI</name>
<sequence>MNFDSTALKSLLYQPSSGEINESTAPAAAAAQWWAGAPSCAQSCLSSAFGDRATSTSSVDWPSQTDYCDSSRASVIGSCLSASCSATPSAWSSYSSLSTSLCSQWSSCSSAGSTGVRTITCPGGSVSWGAPGGWSTGSAGSWGPRGGAGGGPGGWGWSGDNDGDNSLWSQWASAYSGSQTWTGGVITVTGCAGDGSPWYAGPGGGWNNHGGFNGWVGWGAGWSRGPSSTATVTYTTTASSSGGTAHTAVVTGQAVIVAAVSGDVTTTQTLGAVTGVGTASATATPNTAPRPAGSSGNDGGVITGMMGLGLGAVVGIALML</sequence>
<dbReference type="OrthoDB" id="5244855at2759"/>
<organism evidence="1 2">
    <name type="scientific">Truncatella angustata</name>
    <dbReference type="NCBI Taxonomy" id="152316"/>
    <lineage>
        <taxon>Eukaryota</taxon>
        <taxon>Fungi</taxon>
        <taxon>Dikarya</taxon>
        <taxon>Ascomycota</taxon>
        <taxon>Pezizomycotina</taxon>
        <taxon>Sordariomycetes</taxon>
        <taxon>Xylariomycetidae</taxon>
        <taxon>Amphisphaeriales</taxon>
        <taxon>Sporocadaceae</taxon>
        <taxon>Truncatella</taxon>
    </lineage>
</organism>
<evidence type="ECO:0000313" key="2">
    <source>
        <dbReference type="Proteomes" id="UP000758603"/>
    </source>
</evidence>
<evidence type="ECO:0000313" key="1">
    <source>
        <dbReference type="EMBL" id="KAH6647037.1"/>
    </source>
</evidence>
<protein>
    <submittedName>
        <fullName evidence="1">Uncharacterized protein</fullName>
    </submittedName>
</protein>
<keyword evidence="2" id="KW-1185">Reference proteome</keyword>